<evidence type="ECO:0000256" key="8">
    <source>
        <dbReference type="ARBA" id="ARBA00022723"/>
    </source>
</evidence>
<dbReference type="Pfam" id="PF00310">
    <property type="entry name" value="GATase_2"/>
    <property type="match status" value="1"/>
</dbReference>
<keyword evidence="10" id="KW-0315">Glutamine amidotransferase</keyword>
<evidence type="ECO:0000256" key="16">
    <source>
        <dbReference type="ARBA" id="ARBA00029440"/>
    </source>
</evidence>
<dbReference type="FunFam" id="2.160.20.60:FF:000001">
    <property type="entry name" value="Glutamate synthase, large subunit"/>
    <property type="match status" value="1"/>
</dbReference>
<evidence type="ECO:0000256" key="7">
    <source>
        <dbReference type="ARBA" id="ARBA00022643"/>
    </source>
</evidence>
<keyword evidence="6" id="KW-0285">Flavoprotein</keyword>
<evidence type="ECO:0000313" key="19">
    <source>
        <dbReference type="EMBL" id="QEC49996.1"/>
    </source>
</evidence>
<evidence type="ECO:0000256" key="1">
    <source>
        <dbReference type="ARBA" id="ARBA00001917"/>
    </source>
</evidence>
<keyword evidence="20" id="KW-1185">Reference proteome</keyword>
<dbReference type="InterPro" id="IPR002932">
    <property type="entry name" value="Glu_synthdom"/>
</dbReference>
<comment type="pathway">
    <text evidence="16">Amino-acid biosynthesis.</text>
</comment>
<dbReference type="KEGG" id="bsol:FSW04_22110"/>
<dbReference type="OrthoDB" id="9758182at2"/>
<dbReference type="RefSeq" id="WP_146922361.1">
    <property type="nucleotide sequence ID" value="NZ_CP042430.1"/>
</dbReference>
<evidence type="ECO:0000256" key="17">
    <source>
        <dbReference type="SAM" id="MobiDB-lite"/>
    </source>
</evidence>
<dbReference type="InterPro" id="IPR029055">
    <property type="entry name" value="Ntn_hydrolases_N"/>
</dbReference>
<name>A0A5B8U9Y4_9ACTN</name>
<dbReference type="GO" id="GO:0046872">
    <property type="term" value="F:metal ion binding"/>
    <property type="evidence" value="ECO:0007669"/>
    <property type="project" value="UniProtKB-KW"/>
</dbReference>
<gene>
    <name evidence="19" type="primary">gltB</name>
    <name evidence="19" type="ORF">FSW04_22110</name>
</gene>
<keyword evidence="7" id="KW-0288">FMN</keyword>
<evidence type="ECO:0000256" key="12">
    <source>
        <dbReference type="ARBA" id="ARBA00023004"/>
    </source>
</evidence>
<dbReference type="FunFam" id="3.20.20.70:FF:000053">
    <property type="entry name" value="Glutamate synthase large subunit"/>
    <property type="match status" value="1"/>
</dbReference>
<dbReference type="Pfam" id="PF04898">
    <property type="entry name" value="Glu_syn_central"/>
    <property type="match status" value="1"/>
</dbReference>
<feature type="domain" description="Glutamine amidotransferase type-2" evidence="18">
    <location>
        <begin position="22"/>
        <end position="412"/>
    </location>
</feature>
<dbReference type="InterPro" id="IPR017932">
    <property type="entry name" value="GATase_2_dom"/>
</dbReference>
<reference evidence="19 20" key="1">
    <citation type="journal article" date="2018" name="J. Microbiol.">
        <title>Baekduia soli gen. nov., sp. nov., a novel bacterium isolated from the soil of Baekdu Mountain and proposal of a novel family name, Baekduiaceae fam. nov.</title>
        <authorList>
            <person name="An D.S."/>
            <person name="Siddiqi M.Z."/>
            <person name="Kim K.H."/>
            <person name="Yu H.S."/>
            <person name="Im W.T."/>
        </authorList>
    </citation>
    <scope>NUCLEOTIDE SEQUENCE [LARGE SCALE GENOMIC DNA]</scope>
    <source>
        <strain evidence="19 20">BR7-21</strain>
    </source>
</reference>
<dbReference type="GO" id="GO:0019676">
    <property type="term" value="P:ammonia assimilation cycle"/>
    <property type="evidence" value="ECO:0007669"/>
    <property type="project" value="TreeGrafter"/>
</dbReference>
<dbReference type="GO" id="GO:0051538">
    <property type="term" value="F:3 iron, 4 sulfur cluster binding"/>
    <property type="evidence" value="ECO:0007669"/>
    <property type="project" value="UniProtKB-KW"/>
</dbReference>
<dbReference type="CDD" id="cd00713">
    <property type="entry name" value="GltS"/>
    <property type="match status" value="1"/>
</dbReference>
<dbReference type="SUPFAM" id="SSF69336">
    <property type="entry name" value="Alpha subunit of glutamate synthase, C-terminal domain"/>
    <property type="match status" value="1"/>
</dbReference>
<keyword evidence="11 19" id="KW-0560">Oxidoreductase</keyword>
<keyword evidence="5" id="KW-0028">Amino-acid biosynthesis</keyword>
<comment type="cofactor">
    <cofactor evidence="1">
        <name>FMN</name>
        <dbReference type="ChEBI" id="CHEBI:58210"/>
    </cofactor>
</comment>
<dbReference type="CDD" id="cd02808">
    <property type="entry name" value="GltS_FMN"/>
    <property type="match status" value="1"/>
</dbReference>
<dbReference type="PANTHER" id="PTHR11938">
    <property type="entry name" value="FAD NADPH DEHYDROGENASE/OXIDOREDUCTASE"/>
    <property type="match status" value="1"/>
</dbReference>
<protein>
    <submittedName>
        <fullName evidence="19">Glutamate synthase large subunit</fullName>
        <ecNumber evidence="19">1.4.1.13</ecNumber>
    </submittedName>
</protein>
<keyword evidence="9" id="KW-0274">FAD</keyword>
<sequence length="1533" mass="166422">MTISALPQADGLYDPRYEHDACGVAMIARLDNQPDHGVVQRALTALDNLEHRGAEGADVKTGDGAGILVQIPDAFFRAVVDFELPAKGRYGVAFCFLPRDASRRRKLEQLLELNVRIEGQEVLGWRDVPLDLEHVGDTANQSRPEIRQLFVGAGPGFEDDQDAFERKLYVIRRIVELSAGPDFYAPSFSSRTCVYKGMLISYQLRDFYPDLKDERFRSALALVHSRFSTNTFPSWDLAHPFRVIAHNGEINTLMGNANWMRARESQLASELFGMDLQKVLPVVRPGGSDSATFDNVLELLMLGGRSLPHAVMMMIPEAYADRDDLPDHLKGFYAFHSCLMEPWDGPASVCFTNGSVVGATLDRNGLRPGRWTETKDGYVMLGSETGMLPVEPSEVARLGRLAPGKLFLVDLEAGRIVEDHEVKEQVATAQPYGRWFEENVVRFDDLAPREGLKLHEPLRRLQLAFGYSQEDLRVLMAPMARAGEEPIGSMGNDMALAVLSDQRPLLFSYFKQLFAQVTNPPIDPIRESIVMSLGTGVGAEGNLLDETPEHARQLVMRQPILRNGELETLRNLDHPWFGAHTIDITWPVQDGPEGLHRRLAEICDETHDAIAQGINVLILSDRGIGPRRAPIPALLAVAAVHHHLVREGTRLQTGLVLESGEPREVHHFATLIGFGASAINPYVAFETVDALVAEGRVDAASAEEAEERIVKGLGKGLLKTISKMGISTVQSYCGAQIFEAVGLEKALIDRHFTGTASRIGGIGLEVLAQEALDRHERGYGVASSTEVVPDELLPVGGVYAWRRDGEHHMWNPETIAALQHAVRADGISDQANAQQKYDQYAQMVNEHATRKATLRGLLKFRTDLDPIGLDEVEPAQEIAKRFATGAMSLGSISTEAHENLAIAMNRLGGRSNTGEGGEDPRRFTRDANGDLRRSAIKQVASGRFGVTIHYLVNADQLQIKMAQGAKPGEGGQLPGHKVDDYIGSVRHTTPGVGLISPPPHHDIYSIEDLKQLIYDLRCANPRAQVSVKLVSEVGVGTVAAGVAKANADHVVIAGHDGGTGASPLSSIVSAGAPWEIGLAETQQTLLKNDLRTRIVVQTDGQLKTGRDVAIAAMLGADEMGFATAPLIATGCIMMRACHLNTCPVGIATQDPELRRRFQGTPEHVVNFFFFVAEELRGIMASLGIRTVQELIGRVDLLEADRAIDHWKARGLDLTHLLTFPRDVDASAPRHRTGPPPPVLDDALDHALLEGARPVVEGGEPHVRLDIGVRNVNRCVGGMLSSRIAELHGAEGLPDGSIEVHFTGSAGQSFGGWLAPGVDFTLHGDANDYTGKGLSGGTLAVLPPEGVTFAAEDNVIIGNTVLYGATSGRAFFRGQAGERFAVRNSGACAVIEGVGDHGCEYMTGGRVVVLGETGRNFAAGMSGGIAYVLDEHGAFRGRINPTMLDQIEELDDDDAAECRALVEEHLRRTGSPVAQRVLDDWDAMRGRFAKVFPADYKRVLAEQGAAHEPPKAEEFAGVAVDVVGEPDVRTGEGE</sequence>
<proteinExistence type="inferred from homology"/>
<dbReference type="EC" id="1.4.1.13" evidence="19"/>
<dbReference type="EMBL" id="CP042430">
    <property type="protein sequence ID" value="QEC49996.1"/>
    <property type="molecule type" value="Genomic_DNA"/>
</dbReference>
<keyword evidence="8" id="KW-0479">Metal-binding</keyword>
<dbReference type="PROSITE" id="PS51278">
    <property type="entry name" value="GATASE_TYPE_2"/>
    <property type="match status" value="1"/>
</dbReference>
<comment type="cofactor">
    <cofactor evidence="3">
        <name>FAD</name>
        <dbReference type="ChEBI" id="CHEBI:57692"/>
    </cofactor>
</comment>
<evidence type="ECO:0000256" key="6">
    <source>
        <dbReference type="ARBA" id="ARBA00022630"/>
    </source>
</evidence>
<comment type="similarity">
    <text evidence="4">Belongs to the glutamate synthase family.</text>
</comment>
<evidence type="ECO:0000259" key="18">
    <source>
        <dbReference type="PROSITE" id="PS51278"/>
    </source>
</evidence>
<dbReference type="FunFam" id="3.60.20.10:FF:000001">
    <property type="entry name" value="Glutamate synthase, large subunit"/>
    <property type="match status" value="1"/>
</dbReference>
<evidence type="ECO:0000256" key="2">
    <source>
        <dbReference type="ARBA" id="ARBA00001927"/>
    </source>
</evidence>
<evidence type="ECO:0000256" key="11">
    <source>
        <dbReference type="ARBA" id="ARBA00023002"/>
    </source>
</evidence>
<keyword evidence="14" id="KW-0314">Glutamate biosynthesis</keyword>
<evidence type="ECO:0000313" key="20">
    <source>
        <dbReference type="Proteomes" id="UP000321805"/>
    </source>
</evidence>
<dbReference type="InterPro" id="IPR050711">
    <property type="entry name" value="ET-N_metabolism_enzyme"/>
</dbReference>
<evidence type="ECO:0000256" key="13">
    <source>
        <dbReference type="ARBA" id="ARBA00023014"/>
    </source>
</evidence>
<dbReference type="Proteomes" id="UP000321805">
    <property type="component" value="Chromosome"/>
</dbReference>
<evidence type="ECO:0000256" key="3">
    <source>
        <dbReference type="ARBA" id="ARBA00001974"/>
    </source>
</evidence>
<dbReference type="InterPro" id="IPR006982">
    <property type="entry name" value="Glu_synth_centr_N"/>
</dbReference>
<evidence type="ECO:0000256" key="10">
    <source>
        <dbReference type="ARBA" id="ARBA00022962"/>
    </source>
</evidence>
<evidence type="ECO:0000256" key="9">
    <source>
        <dbReference type="ARBA" id="ARBA00022827"/>
    </source>
</evidence>
<dbReference type="FunFam" id="3.20.20.70:FF:000031">
    <property type="entry name" value="Glutamate synthase 1 [NADH]"/>
    <property type="match status" value="1"/>
</dbReference>
<keyword evidence="13" id="KW-0411">Iron-sulfur</keyword>
<dbReference type="SUPFAM" id="SSF56235">
    <property type="entry name" value="N-terminal nucleophile aminohydrolases (Ntn hydrolases)"/>
    <property type="match status" value="1"/>
</dbReference>
<accession>A0A5B8U9Y4</accession>
<dbReference type="Gene3D" id="2.160.20.60">
    <property type="entry name" value="Glutamate synthase, alpha subunit, C-terminal domain"/>
    <property type="match status" value="1"/>
</dbReference>
<evidence type="ECO:0000256" key="5">
    <source>
        <dbReference type="ARBA" id="ARBA00022605"/>
    </source>
</evidence>
<dbReference type="GO" id="GO:0006537">
    <property type="term" value="P:glutamate biosynthetic process"/>
    <property type="evidence" value="ECO:0007669"/>
    <property type="project" value="UniProtKB-KW"/>
</dbReference>
<keyword evidence="15" id="KW-0003">3Fe-4S</keyword>
<keyword evidence="12" id="KW-0408">Iron</keyword>
<dbReference type="InterPro" id="IPR013785">
    <property type="entry name" value="Aldolase_TIM"/>
</dbReference>
<dbReference type="NCBIfam" id="NF008730">
    <property type="entry name" value="PRK11750.1"/>
    <property type="match status" value="1"/>
</dbReference>
<dbReference type="InterPro" id="IPR036485">
    <property type="entry name" value="Glu_synth_asu_C_sf"/>
</dbReference>
<dbReference type="Pfam" id="PF01645">
    <property type="entry name" value="Glu_synthase"/>
    <property type="match status" value="1"/>
</dbReference>
<dbReference type="Pfam" id="PF01493">
    <property type="entry name" value="GXGXG"/>
    <property type="match status" value="1"/>
</dbReference>
<evidence type="ECO:0000256" key="14">
    <source>
        <dbReference type="ARBA" id="ARBA00023164"/>
    </source>
</evidence>
<comment type="cofactor">
    <cofactor evidence="2">
        <name>[3Fe-4S] cluster</name>
        <dbReference type="ChEBI" id="CHEBI:21137"/>
    </cofactor>
</comment>
<dbReference type="GO" id="GO:0004355">
    <property type="term" value="F:glutamate synthase (NADPH) activity"/>
    <property type="evidence" value="ECO:0007669"/>
    <property type="project" value="UniProtKB-EC"/>
</dbReference>
<dbReference type="Gene3D" id="3.60.20.10">
    <property type="entry name" value="Glutamine Phosphoribosylpyrophosphate, subunit 1, domain 1"/>
    <property type="match status" value="1"/>
</dbReference>
<evidence type="ECO:0000256" key="4">
    <source>
        <dbReference type="ARBA" id="ARBA00009716"/>
    </source>
</evidence>
<dbReference type="PANTHER" id="PTHR11938:SF133">
    <property type="entry name" value="GLUTAMATE SYNTHASE (NADH)"/>
    <property type="match status" value="1"/>
</dbReference>
<dbReference type="CDD" id="cd00982">
    <property type="entry name" value="gltB_C"/>
    <property type="match status" value="1"/>
</dbReference>
<organism evidence="19 20">
    <name type="scientific">Baekduia soli</name>
    <dbReference type="NCBI Taxonomy" id="496014"/>
    <lineage>
        <taxon>Bacteria</taxon>
        <taxon>Bacillati</taxon>
        <taxon>Actinomycetota</taxon>
        <taxon>Thermoleophilia</taxon>
        <taxon>Solirubrobacterales</taxon>
        <taxon>Baekduiaceae</taxon>
        <taxon>Baekduia</taxon>
    </lineage>
</organism>
<feature type="region of interest" description="Disordered" evidence="17">
    <location>
        <begin position="907"/>
        <end position="926"/>
    </location>
</feature>
<dbReference type="SUPFAM" id="SSF51395">
    <property type="entry name" value="FMN-linked oxidoreductases"/>
    <property type="match status" value="1"/>
</dbReference>
<dbReference type="InterPro" id="IPR002489">
    <property type="entry name" value="Glu_synth_asu_C"/>
</dbReference>
<evidence type="ECO:0000256" key="15">
    <source>
        <dbReference type="ARBA" id="ARBA00023291"/>
    </source>
</evidence>
<dbReference type="Gene3D" id="3.20.20.70">
    <property type="entry name" value="Aldolase class I"/>
    <property type="match status" value="2"/>
</dbReference>